<sequence length="50" mass="5953">VSRSSKPTRTLTLRMLRGKRKAYNDIVKLSKSYKKKRNVIQQIEDGKIRY</sequence>
<gene>
    <name evidence="1" type="ORF">FWILDA_LOCUS14920</name>
</gene>
<dbReference type="EMBL" id="CAMKVN010007122">
    <property type="protein sequence ID" value="CAI2191128.1"/>
    <property type="molecule type" value="Genomic_DNA"/>
</dbReference>
<protein>
    <submittedName>
        <fullName evidence="1">10680_t:CDS:1</fullName>
    </submittedName>
</protein>
<name>A0A9W4T1G2_9GLOM</name>
<comment type="caution">
    <text evidence="1">The sequence shown here is derived from an EMBL/GenBank/DDBJ whole genome shotgun (WGS) entry which is preliminary data.</text>
</comment>
<organism evidence="1 2">
    <name type="scientific">Funneliformis geosporum</name>
    <dbReference type="NCBI Taxonomy" id="1117311"/>
    <lineage>
        <taxon>Eukaryota</taxon>
        <taxon>Fungi</taxon>
        <taxon>Fungi incertae sedis</taxon>
        <taxon>Mucoromycota</taxon>
        <taxon>Glomeromycotina</taxon>
        <taxon>Glomeromycetes</taxon>
        <taxon>Glomerales</taxon>
        <taxon>Glomeraceae</taxon>
        <taxon>Funneliformis</taxon>
    </lineage>
</organism>
<evidence type="ECO:0000313" key="2">
    <source>
        <dbReference type="Proteomes" id="UP001153678"/>
    </source>
</evidence>
<dbReference type="Proteomes" id="UP001153678">
    <property type="component" value="Unassembled WGS sequence"/>
</dbReference>
<proteinExistence type="predicted"/>
<reference evidence="1" key="1">
    <citation type="submission" date="2022-08" db="EMBL/GenBank/DDBJ databases">
        <authorList>
            <person name="Kallberg Y."/>
            <person name="Tangrot J."/>
            <person name="Rosling A."/>
        </authorList>
    </citation>
    <scope>NUCLEOTIDE SEQUENCE</scope>
    <source>
        <strain evidence="1">Wild A</strain>
    </source>
</reference>
<keyword evidence="2" id="KW-1185">Reference proteome</keyword>
<dbReference type="AlphaFoldDB" id="A0A9W4T1G2"/>
<evidence type="ECO:0000313" key="1">
    <source>
        <dbReference type="EMBL" id="CAI2191128.1"/>
    </source>
</evidence>
<accession>A0A9W4T1G2</accession>
<feature type="non-terminal residue" evidence="1">
    <location>
        <position position="1"/>
    </location>
</feature>